<reference evidence="2" key="1">
    <citation type="submission" date="2019-06" db="EMBL/GenBank/DDBJ databases">
        <authorList>
            <person name="Zheng W."/>
        </authorList>
    </citation>
    <scope>NUCLEOTIDE SEQUENCE</scope>
    <source>
        <strain evidence="2">QDHG01</strain>
    </source>
</reference>
<dbReference type="EMBL" id="RRYP01000941">
    <property type="protein sequence ID" value="TNV86625.1"/>
    <property type="molecule type" value="Genomic_DNA"/>
</dbReference>
<name>A0A8J8P5U8_HALGN</name>
<evidence type="ECO:0000313" key="3">
    <source>
        <dbReference type="Proteomes" id="UP000785679"/>
    </source>
</evidence>
<dbReference type="PROSITE" id="PS51257">
    <property type="entry name" value="PROKAR_LIPOPROTEIN"/>
    <property type="match status" value="1"/>
</dbReference>
<evidence type="ECO:0008006" key="4">
    <source>
        <dbReference type="Google" id="ProtNLM"/>
    </source>
</evidence>
<feature type="chain" id="PRO_5035148626" description="Cadherin domain-containing protein" evidence="1">
    <location>
        <begin position="26"/>
        <end position="972"/>
    </location>
</feature>
<comment type="caution">
    <text evidence="2">The sequence shown here is derived from an EMBL/GenBank/DDBJ whole genome shotgun (WGS) entry which is preliminary data.</text>
</comment>
<gene>
    <name evidence="2" type="ORF">FGO68_gene11316</name>
</gene>
<feature type="signal peptide" evidence="1">
    <location>
        <begin position="1"/>
        <end position="25"/>
    </location>
</feature>
<sequence>MRAIWRGLTKVAILLSLLLHQSLQACNTGQAPFPKIVGGTQSDTIFDQIDYNQVTDYLVAAGYTNDQGVRGDALGNTARPIIIAYQYNDYKWGKVFTSLVNQAFNGVKINRLGTKIVVANAQTTRYLIVMDITDGNVITATQFTTSAWYEFYRRNLLLLDNENILMGDNTRIVKVAPPSTSAPTYTRSGYSIIGLQTNTAQSYLHAFAYASSICMITVMDMATFTRVYQYQAQCAATSAANLAQTFQTSSTVDTIVFQEGARFFKINNQYSPPSFTTSTVHDPAATSLSGRGLHCASNELVYSLMRGDYSTDSYRIFVATVNFNTNKITYQRYLQQVANGEVYHGVIISDSKFYLGGYTDSIRKTTSTSFSTRSSKYHGIIYSPMLTCQSVEQYTYPDVTLSVDGFTLTPTINDYTSQSLTVTDLSSSLPTTSDIISTEFEGQYAGSCSIQLPVAPLDYSSLSSTQAISTFTYMKEQPTVTIPITSFTAAIVSSAADPVYTYSLDTYYQAPNGITITASTGAIVISSPSTLGVATHSVSIVGKLQDCQTIKALFTLIGYANTAPSFYGIVGYELPGVTVEQEQTTTPYPLPTIVDPNLEQTITITLIDGGSSAYPTFIDFTDPSKTEIKIEPTSSTAVGTYLVQVQLYDGIATATYTLNIMVEAMQVAQNAYIQTNSGPPVFASSLEIVNVKAGNTVIYTLPSKIDPDENDSISIAVYLQQATPFTKYDSSSLQFTFSPQIGTKYSKQYEITIELADNNINPKRNQYKLTVQVEQEQENKQNKNKTDDEIIDAIINSKDKKVYKCGIKIVQVGRNGQMQLKIASSSSQHAAAIAQELKDSYIQVHVDEQTLTVKIEDVLEGNILSIKLEFINSAQISTGMVRIIIINLLGIGLSSSKNLEVHSLRNWNWLCLPPKRYDSDSSNSNSILTQPRAHRIIATEFLRKHTDCGTVYQHRSLTLLWLCDEPYLGYDE</sequence>
<proteinExistence type="predicted"/>
<keyword evidence="3" id="KW-1185">Reference proteome</keyword>
<dbReference type="OrthoDB" id="327661at2759"/>
<evidence type="ECO:0000313" key="2">
    <source>
        <dbReference type="EMBL" id="TNV86625.1"/>
    </source>
</evidence>
<organism evidence="2 3">
    <name type="scientific">Halteria grandinella</name>
    <dbReference type="NCBI Taxonomy" id="5974"/>
    <lineage>
        <taxon>Eukaryota</taxon>
        <taxon>Sar</taxon>
        <taxon>Alveolata</taxon>
        <taxon>Ciliophora</taxon>
        <taxon>Intramacronucleata</taxon>
        <taxon>Spirotrichea</taxon>
        <taxon>Stichotrichia</taxon>
        <taxon>Sporadotrichida</taxon>
        <taxon>Halteriidae</taxon>
        <taxon>Halteria</taxon>
    </lineage>
</organism>
<accession>A0A8J8P5U8</accession>
<keyword evidence="1" id="KW-0732">Signal</keyword>
<evidence type="ECO:0000256" key="1">
    <source>
        <dbReference type="SAM" id="SignalP"/>
    </source>
</evidence>
<dbReference type="Proteomes" id="UP000785679">
    <property type="component" value="Unassembled WGS sequence"/>
</dbReference>
<dbReference type="AlphaFoldDB" id="A0A8J8P5U8"/>
<protein>
    <recommendedName>
        <fullName evidence="4">Cadherin domain-containing protein</fullName>
    </recommendedName>
</protein>